<gene>
    <name evidence="2" type="ORF">J2W94_001036</name>
</gene>
<organism evidence="2 3">
    <name type="scientific">Pseudoxanthomonas sacheonensis</name>
    <dbReference type="NCBI Taxonomy" id="443615"/>
    <lineage>
        <taxon>Bacteria</taxon>
        <taxon>Pseudomonadati</taxon>
        <taxon>Pseudomonadota</taxon>
        <taxon>Gammaproteobacteria</taxon>
        <taxon>Lysobacterales</taxon>
        <taxon>Lysobacteraceae</taxon>
        <taxon>Pseudoxanthomonas</taxon>
    </lineage>
</organism>
<evidence type="ECO:0000256" key="1">
    <source>
        <dbReference type="SAM" id="SignalP"/>
    </source>
</evidence>
<comment type="caution">
    <text evidence="2">The sequence shown here is derived from an EMBL/GenBank/DDBJ whole genome shotgun (WGS) entry which is preliminary data.</text>
</comment>
<feature type="chain" id="PRO_5046943410" description="Sensory transduction regulator" evidence="1">
    <location>
        <begin position="23"/>
        <end position="164"/>
    </location>
</feature>
<keyword evidence="1" id="KW-0732">Signal</keyword>
<name>A0ABU1RPT4_9GAMM</name>
<evidence type="ECO:0000313" key="3">
    <source>
        <dbReference type="Proteomes" id="UP001254759"/>
    </source>
</evidence>
<evidence type="ECO:0008006" key="4">
    <source>
        <dbReference type="Google" id="ProtNLM"/>
    </source>
</evidence>
<accession>A0ABU1RPT4</accession>
<sequence>MTSLSLALGLGFGLALSLPLSAQETERTVPDAGIKAQLTELGYKYELDDDNDFKLVFEVGDEGRSQVVYVLSAVETYGEHSVREVWSPAYESATEDFPGPVANRLLEASNIAKLGAWVKQGKNATFVVKIPSDASKEELDDAIDAAIKLADEMENELNPGQDDL</sequence>
<keyword evidence="3" id="KW-1185">Reference proteome</keyword>
<dbReference type="Proteomes" id="UP001254759">
    <property type="component" value="Unassembled WGS sequence"/>
</dbReference>
<evidence type="ECO:0000313" key="2">
    <source>
        <dbReference type="EMBL" id="MDR6840772.1"/>
    </source>
</evidence>
<feature type="signal peptide" evidence="1">
    <location>
        <begin position="1"/>
        <end position="22"/>
    </location>
</feature>
<dbReference type="RefSeq" id="WP_310090837.1">
    <property type="nucleotide sequence ID" value="NZ_JAVDTT010000001.1"/>
</dbReference>
<reference evidence="2 3" key="1">
    <citation type="submission" date="2023-07" db="EMBL/GenBank/DDBJ databases">
        <title>Sorghum-associated microbial communities from plants grown in Nebraska, USA.</title>
        <authorList>
            <person name="Schachtman D."/>
        </authorList>
    </citation>
    <scope>NUCLEOTIDE SEQUENCE [LARGE SCALE GENOMIC DNA]</scope>
    <source>
        <strain evidence="2 3">BE107</strain>
    </source>
</reference>
<proteinExistence type="predicted"/>
<protein>
    <recommendedName>
        <fullName evidence="4">Sensory transduction regulator</fullName>
    </recommendedName>
</protein>
<dbReference type="EMBL" id="JAVDTT010000001">
    <property type="protein sequence ID" value="MDR6840772.1"/>
    <property type="molecule type" value="Genomic_DNA"/>
</dbReference>